<sequence>MKVKLGHQSTLATFPFERFTKGGGAKGLQFSGEAIALLINQFIAWGKFSLFT</sequence>
<name>B4VWX3_9CYAN</name>
<accession>B4VWX3</accession>
<dbReference type="STRING" id="118168.MC7420_3721"/>
<organism evidence="1 2">
    <name type="scientific">Coleofasciculus chthonoplastes PCC 7420</name>
    <dbReference type="NCBI Taxonomy" id="118168"/>
    <lineage>
        <taxon>Bacteria</taxon>
        <taxon>Bacillati</taxon>
        <taxon>Cyanobacteriota</taxon>
        <taxon>Cyanophyceae</taxon>
        <taxon>Coleofasciculales</taxon>
        <taxon>Coleofasciculaceae</taxon>
        <taxon>Coleofasciculus</taxon>
    </lineage>
</organism>
<proteinExistence type="predicted"/>
<gene>
    <name evidence="1" type="ORF">MC7420_3721</name>
</gene>
<evidence type="ECO:0000313" key="2">
    <source>
        <dbReference type="Proteomes" id="UP000003835"/>
    </source>
</evidence>
<dbReference type="HOGENOM" id="CLU_3078703_0_0_3"/>
<reference evidence="1 2" key="1">
    <citation type="submission" date="2008-07" db="EMBL/GenBank/DDBJ databases">
        <authorList>
            <person name="Tandeau de Marsac N."/>
            <person name="Ferriera S."/>
            <person name="Johnson J."/>
            <person name="Kravitz S."/>
            <person name="Beeson K."/>
            <person name="Sutton G."/>
            <person name="Rogers Y.-H."/>
            <person name="Friedman R."/>
            <person name="Frazier M."/>
            <person name="Venter J.C."/>
        </authorList>
    </citation>
    <scope>NUCLEOTIDE SEQUENCE [LARGE SCALE GENOMIC DNA]</scope>
    <source>
        <strain evidence="1 2">PCC 7420</strain>
    </source>
</reference>
<dbReference type="EMBL" id="DS989857">
    <property type="protein sequence ID" value="EDX73547.1"/>
    <property type="molecule type" value="Genomic_DNA"/>
</dbReference>
<dbReference type="AlphaFoldDB" id="B4VWX3"/>
<dbReference type="Proteomes" id="UP000003835">
    <property type="component" value="Unassembled WGS sequence"/>
</dbReference>
<keyword evidence="2" id="KW-1185">Reference proteome</keyword>
<protein>
    <submittedName>
        <fullName evidence="1">Uncharacterized protein</fullName>
    </submittedName>
</protein>
<evidence type="ECO:0000313" key="1">
    <source>
        <dbReference type="EMBL" id="EDX73547.1"/>
    </source>
</evidence>